<dbReference type="EMBL" id="NPBY01000070">
    <property type="protein sequence ID" value="PAD73175.1"/>
    <property type="molecule type" value="Genomic_DNA"/>
</dbReference>
<dbReference type="EMBL" id="WOAA01000019">
    <property type="protein sequence ID" value="MUG67978.1"/>
    <property type="molecule type" value="Genomic_DNA"/>
</dbReference>
<reference evidence="2 5" key="2">
    <citation type="submission" date="2019-11" db="EMBL/GenBank/DDBJ databases">
        <title>Draft genome sequences of five Paenibacillus species of dairy origin.</title>
        <authorList>
            <person name="Olajide A.M."/>
            <person name="Chen S."/>
            <person name="Lapointe G."/>
        </authorList>
    </citation>
    <scope>NUCLEOTIDE SEQUENCE [LARGE SCALE GENOMIC DNA]</scope>
    <source>
        <strain evidence="2 5">3CS1</strain>
    </source>
</reference>
<accession>A0A268EJ88</accession>
<comment type="caution">
    <text evidence="3">The sequence shown here is derived from an EMBL/GenBank/DDBJ whole genome shotgun (WGS) entry which is preliminary data.</text>
</comment>
<dbReference type="Proteomes" id="UP000435177">
    <property type="component" value="Unassembled WGS sequence"/>
</dbReference>
<keyword evidence="1" id="KW-1133">Transmembrane helix</keyword>
<gene>
    <name evidence="3" type="ORF">CHH67_20700</name>
    <name evidence="2" type="ORF">GNP94_18485</name>
</gene>
<dbReference type="RefSeq" id="WP_095267283.1">
    <property type="nucleotide sequence ID" value="NZ_NPBY01000070.1"/>
</dbReference>
<dbReference type="OrthoDB" id="2314354at2"/>
<reference evidence="3 4" key="1">
    <citation type="submission" date="2017-07" db="EMBL/GenBank/DDBJ databases">
        <title>Isolation and whole genome analysis of endospore-forming bacteria from heroin.</title>
        <authorList>
            <person name="Kalinowski J."/>
            <person name="Ahrens B."/>
            <person name="Al-Dilaimi A."/>
            <person name="Winkler A."/>
            <person name="Wibberg D."/>
            <person name="Schleenbecker U."/>
            <person name="Ruckert C."/>
            <person name="Wolfel R."/>
            <person name="Grass G."/>
        </authorList>
    </citation>
    <scope>NUCLEOTIDE SEQUENCE [LARGE SCALE GENOMIC DNA]</scope>
    <source>
        <strain evidence="3 4">7537-G1</strain>
    </source>
</reference>
<evidence type="ECO:0000313" key="5">
    <source>
        <dbReference type="Proteomes" id="UP000435177"/>
    </source>
</evidence>
<dbReference type="Proteomes" id="UP000215596">
    <property type="component" value="Unassembled WGS sequence"/>
</dbReference>
<protein>
    <submittedName>
        <fullName evidence="3">DUF2178 domain-containing protein</fullName>
    </submittedName>
</protein>
<evidence type="ECO:0000313" key="3">
    <source>
        <dbReference type="EMBL" id="PAD73175.1"/>
    </source>
</evidence>
<evidence type="ECO:0000256" key="1">
    <source>
        <dbReference type="SAM" id="Phobius"/>
    </source>
</evidence>
<keyword evidence="1" id="KW-0472">Membrane</keyword>
<keyword evidence="1" id="KW-0812">Transmembrane</keyword>
<feature type="transmembrane region" description="Helical" evidence="1">
    <location>
        <begin position="63"/>
        <end position="82"/>
    </location>
</feature>
<organism evidence="3 4">
    <name type="scientific">Paenibacillus campinasensis</name>
    <dbReference type="NCBI Taxonomy" id="66347"/>
    <lineage>
        <taxon>Bacteria</taxon>
        <taxon>Bacillati</taxon>
        <taxon>Bacillota</taxon>
        <taxon>Bacilli</taxon>
        <taxon>Bacillales</taxon>
        <taxon>Paenibacillaceae</taxon>
        <taxon>Paenibacillus</taxon>
    </lineage>
</organism>
<keyword evidence="5" id="KW-1185">Reference proteome</keyword>
<evidence type="ECO:0000313" key="4">
    <source>
        <dbReference type="Proteomes" id="UP000215596"/>
    </source>
</evidence>
<dbReference type="AlphaFoldDB" id="A0A268EJ88"/>
<evidence type="ECO:0000313" key="2">
    <source>
        <dbReference type="EMBL" id="MUG67978.1"/>
    </source>
</evidence>
<feature type="transmembrane region" description="Helical" evidence="1">
    <location>
        <begin position="88"/>
        <end position="109"/>
    </location>
</feature>
<feature type="transmembrane region" description="Helical" evidence="1">
    <location>
        <begin position="28"/>
        <end position="49"/>
    </location>
</feature>
<name>A0A268EJ88_9BACL</name>
<sequence length="116" mass="13493">MISKFFSDIHDAIFSPLKSWAEQSPGNWNILIGVGGLLLIGSMIFVYVFHKMIGQDDERTNKIFLKSSYCMLWAIILCDMIFPKEYMWNIFFLFKYSLGFLAGGVYMAIQYKKDFS</sequence>
<proteinExistence type="predicted"/>